<dbReference type="AlphaFoldDB" id="A0A8R1E5L5"/>
<reference evidence="1" key="2">
    <citation type="submission" date="2022-06" db="UniProtKB">
        <authorList>
            <consortium name="EnsemblMetazoa"/>
        </authorList>
    </citation>
    <scope>IDENTIFICATION</scope>
    <source>
        <strain evidence="1">DF5081</strain>
    </source>
</reference>
<name>A0A8R1E5L5_CAEJA</name>
<dbReference type="InterPro" id="IPR007767">
    <property type="entry name" value="DUF684"/>
</dbReference>
<dbReference type="PANTHER" id="PTHR31464">
    <property type="entry name" value="PROTEIN CBG01266"/>
    <property type="match status" value="1"/>
</dbReference>
<evidence type="ECO:0000313" key="2">
    <source>
        <dbReference type="Proteomes" id="UP000005237"/>
    </source>
</evidence>
<sequence>MFVEGTDEFARFIDDCINAGIIVFEKLEARLHIIAIAGQTLNECILTVKMFGKNSIEYNYNALKLGELDNKFDILAEKMGVHFNELEAFLIEHHLYTDVVQTASTLMKLMQDTISSPCSQSLEIFRDAVRKAPPLQYGYKVISLLEQDSTNPLKVAMAADKLKTSATFNKWKKIIDGVLKTYLNGMFWESDMYGPDKLKSRIKKLHRKMDKWSDAYSESYWPETVRQLVHETQDNCDYVGNGPKARHLEKELSTILTRRSNYNGFPDELWRKQFTNVGFVGIVRKNQNVAISSAKSFDDRPWGPGWWITADVMNSKEKFILVAGYE</sequence>
<accession>A0A8R1E5L5</accession>
<reference evidence="2" key="1">
    <citation type="submission" date="2010-08" db="EMBL/GenBank/DDBJ databases">
        <authorList>
            <consortium name="Caenorhabditis japonica Sequencing Consortium"/>
            <person name="Wilson R.K."/>
        </authorList>
    </citation>
    <scope>NUCLEOTIDE SEQUENCE [LARGE SCALE GENOMIC DNA]</scope>
    <source>
        <strain evidence="2">DF5081</strain>
    </source>
</reference>
<dbReference type="EnsemblMetazoa" id="CJA25879.1">
    <property type="protein sequence ID" value="CJA25879.1"/>
    <property type="gene ID" value="WBGene00181451"/>
</dbReference>
<protein>
    <submittedName>
        <fullName evidence="1">Uncharacterized protein</fullName>
    </submittedName>
</protein>
<proteinExistence type="predicted"/>
<evidence type="ECO:0000313" key="1">
    <source>
        <dbReference type="EnsemblMetazoa" id="CJA25879.1"/>
    </source>
</evidence>
<dbReference type="Pfam" id="PF05075">
    <property type="entry name" value="DUF684"/>
    <property type="match status" value="2"/>
</dbReference>
<organism evidence="1 2">
    <name type="scientific">Caenorhabditis japonica</name>
    <dbReference type="NCBI Taxonomy" id="281687"/>
    <lineage>
        <taxon>Eukaryota</taxon>
        <taxon>Metazoa</taxon>
        <taxon>Ecdysozoa</taxon>
        <taxon>Nematoda</taxon>
        <taxon>Chromadorea</taxon>
        <taxon>Rhabditida</taxon>
        <taxon>Rhabditina</taxon>
        <taxon>Rhabditomorpha</taxon>
        <taxon>Rhabditoidea</taxon>
        <taxon>Rhabditidae</taxon>
        <taxon>Peloderinae</taxon>
        <taxon>Caenorhabditis</taxon>
    </lineage>
</organism>
<dbReference type="Proteomes" id="UP000005237">
    <property type="component" value="Unassembled WGS sequence"/>
</dbReference>
<dbReference type="PANTHER" id="PTHR31464:SF7">
    <property type="entry name" value="DUF4781 DOMAIN-CONTAINING PROTEIN"/>
    <property type="match status" value="1"/>
</dbReference>
<keyword evidence="2" id="KW-1185">Reference proteome</keyword>